<protein>
    <submittedName>
        <fullName evidence="1">Uncharacterized protein</fullName>
    </submittedName>
</protein>
<dbReference type="Proteomes" id="UP001064489">
    <property type="component" value="Chromosome 5"/>
</dbReference>
<sequence length="101" mass="11691">MAVDIPFVFNTKVPVVPDSKMQPTVTIQETNTSIPIKLDGTNYRIWSKCGMAKEVWDTVKKSYFDASYSSQVYEPMKKTFQLHQDGRPLPEYYNELNSVFM</sequence>
<evidence type="ECO:0000313" key="1">
    <source>
        <dbReference type="EMBL" id="KAI9177849.1"/>
    </source>
</evidence>
<reference evidence="1" key="2">
    <citation type="submission" date="2023-02" db="EMBL/GenBank/DDBJ databases">
        <authorList>
            <person name="Swenson N.G."/>
            <person name="Wegrzyn J.L."/>
            <person name="Mcevoy S.L."/>
        </authorList>
    </citation>
    <scope>NUCLEOTIDE SEQUENCE</scope>
    <source>
        <strain evidence="1">91603</strain>
        <tissue evidence="1">Leaf</tissue>
    </source>
</reference>
<gene>
    <name evidence="1" type="ORF">LWI28_019904</name>
</gene>
<reference evidence="1" key="1">
    <citation type="journal article" date="2022" name="Plant J.">
        <title>Strategies of tolerance reflected in two North American maple genomes.</title>
        <authorList>
            <person name="McEvoy S.L."/>
            <person name="Sezen U.U."/>
            <person name="Trouern-Trend A."/>
            <person name="McMahon S.M."/>
            <person name="Schaberg P.G."/>
            <person name="Yang J."/>
            <person name="Wegrzyn J.L."/>
            <person name="Swenson N.G."/>
        </authorList>
    </citation>
    <scope>NUCLEOTIDE SEQUENCE</scope>
    <source>
        <strain evidence="1">91603</strain>
    </source>
</reference>
<evidence type="ECO:0000313" key="2">
    <source>
        <dbReference type="Proteomes" id="UP001064489"/>
    </source>
</evidence>
<dbReference type="AlphaFoldDB" id="A0AAD5NRX3"/>
<comment type="caution">
    <text evidence="1">The sequence shown here is derived from an EMBL/GenBank/DDBJ whole genome shotgun (WGS) entry which is preliminary data.</text>
</comment>
<keyword evidence="2" id="KW-1185">Reference proteome</keyword>
<proteinExistence type="predicted"/>
<name>A0AAD5NRX3_ACENE</name>
<accession>A0AAD5NRX3</accession>
<dbReference type="EMBL" id="JAJSOW010000102">
    <property type="protein sequence ID" value="KAI9177849.1"/>
    <property type="molecule type" value="Genomic_DNA"/>
</dbReference>
<organism evidence="1 2">
    <name type="scientific">Acer negundo</name>
    <name type="common">Box elder</name>
    <dbReference type="NCBI Taxonomy" id="4023"/>
    <lineage>
        <taxon>Eukaryota</taxon>
        <taxon>Viridiplantae</taxon>
        <taxon>Streptophyta</taxon>
        <taxon>Embryophyta</taxon>
        <taxon>Tracheophyta</taxon>
        <taxon>Spermatophyta</taxon>
        <taxon>Magnoliopsida</taxon>
        <taxon>eudicotyledons</taxon>
        <taxon>Gunneridae</taxon>
        <taxon>Pentapetalae</taxon>
        <taxon>rosids</taxon>
        <taxon>malvids</taxon>
        <taxon>Sapindales</taxon>
        <taxon>Sapindaceae</taxon>
        <taxon>Hippocastanoideae</taxon>
        <taxon>Acereae</taxon>
        <taxon>Acer</taxon>
    </lineage>
</organism>